<sequence>MSKDFGKDLKEDVKAQAEALRKQVREFQERHPHECPIEVAVDDMTHHARKALQKVEHSQEVERAKRSISARPFVSVLVSLLVGFIAGRLTKS</sequence>
<name>A0A506ULM3_9PROT</name>
<evidence type="ECO:0000313" key="2">
    <source>
        <dbReference type="EMBL" id="TPW34228.1"/>
    </source>
</evidence>
<evidence type="ECO:0008006" key="4">
    <source>
        <dbReference type="Google" id="ProtNLM"/>
    </source>
</evidence>
<dbReference type="Proteomes" id="UP000315037">
    <property type="component" value="Unassembled WGS sequence"/>
</dbReference>
<keyword evidence="1" id="KW-1133">Transmembrane helix</keyword>
<evidence type="ECO:0000256" key="1">
    <source>
        <dbReference type="SAM" id="Phobius"/>
    </source>
</evidence>
<dbReference type="EMBL" id="SORZ01000002">
    <property type="protein sequence ID" value="TPW34228.1"/>
    <property type="molecule type" value="Genomic_DNA"/>
</dbReference>
<dbReference type="AlphaFoldDB" id="A0A506ULM3"/>
<keyword evidence="1" id="KW-0472">Membrane</keyword>
<accession>A0A506ULM3</accession>
<keyword evidence="1" id="KW-0812">Transmembrane</keyword>
<organism evidence="2 3">
    <name type="scientific">Oecophyllibacter saccharovorans</name>
    <dbReference type="NCBI Taxonomy" id="2558360"/>
    <lineage>
        <taxon>Bacteria</taxon>
        <taxon>Pseudomonadati</taxon>
        <taxon>Pseudomonadota</taxon>
        <taxon>Alphaproteobacteria</taxon>
        <taxon>Acetobacterales</taxon>
        <taxon>Acetobacteraceae</taxon>
        <taxon>Oecophyllibacter</taxon>
    </lineage>
</organism>
<feature type="transmembrane region" description="Helical" evidence="1">
    <location>
        <begin position="73"/>
        <end position="90"/>
    </location>
</feature>
<dbReference type="RefSeq" id="WP_141451521.1">
    <property type="nucleotide sequence ID" value="NZ_CP038143.1"/>
</dbReference>
<evidence type="ECO:0000313" key="3">
    <source>
        <dbReference type="Proteomes" id="UP000315037"/>
    </source>
</evidence>
<comment type="caution">
    <text evidence="2">The sequence shown here is derived from an EMBL/GenBank/DDBJ whole genome shotgun (WGS) entry which is preliminary data.</text>
</comment>
<protein>
    <recommendedName>
        <fullName evidence="4">DUF883 family protein</fullName>
    </recommendedName>
</protein>
<proteinExistence type="predicted"/>
<keyword evidence="3" id="KW-1185">Reference proteome</keyword>
<reference evidence="2 3" key="1">
    <citation type="submission" date="2019-03" db="EMBL/GenBank/DDBJ databases">
        <title>The complete genome sequence of Neokomagataea sp. Jb2 NBRC113641.</title>
        <authorList>
            <person name="Chua K.-O."/>
            <person name="Chan K.-G."/>
            <person name="See-Too W.-S."/>
        </authorList>
    </citation>
    <scope>NUCLEOTIDE SEQUENCE [LARGE SCALE GENOMIC DNA]</scope>
    <source>
        <strain evidence="2 3">Jb2</strain>
    </source>
</reference>
<gene>
    <name evidence="2" type="ORF">E3202_06880</name>
</gene>